<sequence>KKNIIAPQIKDQGAGKNLVDEPRSYSKVRLCEEADEKRIKNHKKA</sequence>
<accession>A0ABN7XFG3</accession>
<organism evidence="2 3">
    <name type="scientific">Gigaspora margarita</name>
    <dbReference type="NCBI Taxonomy" id="4874"/>
    <lineage>
        <taxon>Eukaryota</taxon>
        <taxon>Fungi</taxon>
        <taxon>Fungi incertae sedis</taxon>
        <taxon>Mucoromycota</taxon>
        <taxon>Glomeromycotina</taxon>
        <taxon>Glomeromycetes</taxon>
        <taxon>Diversisporales</taxon>
        <taxon>Gigasporaceae</taxon>
        <taxon>Gigaspora</taxon>
    </lineage>
</organism>
<keyword evidence="3" id="KW-1185">Reference proteome</keyword>
<evidence type="ECO:0000313" key="2">
    <source>
        <dbReference type="EMBL" id="CAG8853677.1"/>
    </source>
</evidence>
<feature type="region of interest" description="Disordered" evidence="1">
    <location>
        <begin position="1"/>
        <end position="20"/>
    </location>
</feature>
<protein>
    <submittedName>
        <fullName evidence="2">45642_t:CDS:1</fullName>
    </submittedName>
</protein>
<dbReference type="EMBL" id="CAJVQB010127603">
    <property type="protein sequence ID" value="CAG8853677.1"/>
    <property type="molecule type" value="Genomic_DNA"/>
</dbReference>
<feature type="non-terminal residue" evidence="2">
    <location>
        <position position="45"/>
    </location>
</feature>
<gene>
    <name evidence="2" type="ORF">GMARGA_LOCUS42498</name>
</gene>
<name>A0ABN7XFG3_GIGMA</name>
<evidence type="ECO:0000256" key="1">
    <source>
        <dbReference type="SAM" id="MobiDB-lite"/>
    </source>
</evidence>
<reference evidence="2 3" key="1">
    <citation type="submission" date="2021-06" db="EMBL/GenBank/DDBJ databases">
        <authorList>
            <person name="Kallberg Y."/>
            <person name="Tangrot J."/>
            <person name="Rosling A."/>
        </authorList>
    </citation>
    <scope>NUCLEOTIDE SEQUENCE [LARGE SCALE GENOMIC DNA]</scope>
    <source>
        <strain evidence="2 3">120-4 pot B 10/14</strain>
    </source>
</reference>
<dbReference type="Proteomes" id="UP000789901">
    <property type="component" value="Unassembled WGS sequence"/>
</dbReference>
<proteinExistence type="predicted"/>
<evidence type="ECO:0000313" key="3">
    <source>
        <dbReference type="Proteomes" id="UP000789901"/>
    </source>
</evidence>
<feature type="non-terminal residue" evidence="2">
    <location>
        <position position="1"/>
    </location>
</feature>
<comment type="caution">
    <text evidence="2">The sequence shown here is derived from an EMBL/GenBank/DDBJ whole genome shotgun (WGS) entry which is preliminary data.</text>
</comment>